<reference evidence="1" key="1">
    <citation type="submission" date="2016-01" db="EMBL/GenBank/DDBJ databases">
        <authorList>
            <person name="Peeters C."/>
        </authorList>
    </citation>
    <scope>NUCLEOTIDE SEQUENCE [LARGE SCALE GENOMIC DNA]</scope>
    <source>
        <strain evidence="1">LMG 29323</strain>
    </source>
</reference>
<protein>
    <submittedName>
        <fullName evidence="1">Uncharacterized protein</fullName>
    </submittedName>
</protein>
<dbReference type="EMBL" id="FCOE02000010">
    <property type="protein sequence ID" value="SAK69711.1"/>
    <property type="molecule type" value="Genomic_DNA"/>
</dbReference>
<dbReference type="AlphaFoldDB" id="A0A158BI38"/>
<evidence type="ECO:0000313" key="1">
    <source>
        <dbReference type="EMBL" id="SAK69711.1"/>
    </source>
</evidence>
<keyword evidence="2" id="KW-1185">Reference proteome</keyword>
<accession>A0A158BI38</accession>
<sequence>MRRPHSTQYKQRFIFRLDLFKSLEAAPTYRRAKLDPELRNINFRFNCHEAIEEDNSVGMKI</sequence>
<gene>
    <name evidence="1" type="ORF">AWB80_03597</name>
</gene>
<organism evidence="1 2">
    <name type="scientific">Caballeronia pedi</name>
    <dbReference type="NCBI Taxonomy" id="1777141"/>
    <lineage>
        <taxon>Bacteria</taxon>
        <taxon>Pseudomonadati</taxon>
        <taxon>Pseudomonadota</taxon>
        <taxon>Betaproteobacteria</taxon>
        <taxon>Burkholderiales</taxon>
        <taxon>Burkholderiaceae</taxon>
        <taxon>Caballeronia</taxon>
    </lineage>
</organism>
<evidence type="ECO:0000313" key="2">
    <source>
        <dbReference type="Proteomes" id="UP000054911"/>
    </source>
</evidence>
<name>A0A158BI38_9BURK</name>
<comment type="caution">
    <text evidence="1">The sequence shown here is derived from an EMBL/GenBank/DDBJ whole genome shotgun (WGS) entry which is preliminary data.</text>
</comment>
<proteinExistence type="predicted"/>
<dbReference type="Proteomes" id="UP000054911">
    <property type="component" value="Unassembled WGS sequence"/>
</dbReference>